<sequence>MIKIALLAVVGALLSVQLKSGKPEYGIYVSVGVSLLLFGGIVERLGSFVTMFRNLEELSGINPEYLSILLKMIGITYVGEFASGICKDAGYQTLAVQIELFGKLTILLLSLPVLSALLETVRKFLS</sequence>
<protein>
    <submittedName>
        <fullName evidence="1">Stage III sporulation protein AD</fullName>
    </submittedName>
</protein>
<gene>
    <name evidence="1" type="ORF">KGMB01110_01820</name>
</gene>
<dbReference type="AlphaFoldDB" id="A0A391P1E5"/>
<keyword evidence="2" id="KW-1185">Reference proteome</keyword>
<dbReference type="Proteomes" id="UP000265643">
    <property type="component" value="Unassembled WGS sequence"/>
</dbReference>
<dbReference type="RefSeq" id="WP_117602562.1">
    <property type="nucleotide sequence ID" value="NZ_BHGK01000001.1"/>
</dbReference>
<proteinExistence type="predicted"/>
<dbReference type="EMBL" id="BHGK01000001">
    <property type="protein sequence ID" value="GCA65746.1"/>
    <property type="molecule type" value="Genomic_DNA"/>
</dbReference>
<dbReference type="Pfam" id="PF06686">
    <property type="entry name" value="SpoIIIAC"/>
    <property type="match status" value="2"/>
</dbReference>
<accession>A0A391P1E5</accession>
<dbReference type="InterPro" id="IPR025664">
    <property type="entry name" value="Spore_III_AC/AD"/>
</dbReference>
<comment type="caution">
    <text evidence="1">The sequence shown here is derived from an EMBL/GenBank/DDBJ whole genome shotgun (WGS) entry which is preliminary data.</text>
</comment>
<reference evidence="2" key="1">
    <citation type="submission" date="2018-09" db="EMBL/GenBank/DDBJ databases">
        <title>Draft Genome Sequence of Mediterraneibacter sp. KCTC 15684.</title>
        <authorList>
            <person name="Kim J.S."/>
            <person name="Han K.I."/>
            <person name="Suh M.K."/>
            <person name="Lee K.C."/>
            <person name="Eom M.K."/>
            <person name="Lee J.H."/>
            <person name="Park S.H."/>
            <person name="Kang S.W."/>
            <person name="Park J.E."/>
            <person name="Oh B.S."/>
            <person name="Yu S.Y."/>
            <person name="Choi S.H."/>
            <person name="Lee D.H."/>
            <person name="Yoon H."/>
            <person name="Kim B."/>
            <person name="Yang S.J."/>
            <person name="Lee J.S."/>
        </authorList>
    </citation>
    <scope>NUCLEOTIDE SEQUENCE [LARGE SCALE GENOMIC DNA]</scope>
    <source>
        <strain evidence="2">KCTC 15684</strain>
    </source>
</reference>
<evidence type="ECO:0000313" key="2">
    <source>
        <dbReference type="Proteomes" id="UP000265643"/>
    </source>
</evidence>
<evidence type="ECO:0000313" key="1">
    <source>
        <dbReference type="EMBL" id="GCA65746.1"/>
    </source>
</evidence>
<organism evidence="1 2">
    <name type="scientific">Mediterraneibacter butyricigenes</name>
    <dbReference type="NCBI Taxonomy" id="2316025"/>
    <lineage>
        <taxon>Bacteria</taxon>
        <taxon>Bacillati</taxon>
        <taxon>Bacillota</taxon>
        <taxon>Clostridia</taxon>
        <taxon>Lachnospirales</taxon>
        <taxon>Lachnospiraceae</taxon>
        <taxon>Mediterraneibacter</taxon>
    </lineage>
</organism>
<name>A0A391P1E5_9FIRM</name>